<dbReference type="InterPro" id="IPR026838">
    <property type="entry name" value="YheC/D"/>
</dbReference>
<dbReference type="AlphaFoldDB" id="A0A4R5KZK2"/>
<name>A0A4R5KZK2_9BACL</name>
<dbReference type="OrthoDB" id="7869153at2"/>
<dbReference type="SUPFAM" id="SSF56059">
    <property type="entry name" value="Glutathione synthetase ATP-binding domain-like"/>
    <property type="match status" value="1"/>
</dbReference>
<proteinExistence type="predicted"/>
<dbReference type="Proteomes" id="UP000295636">
    <property type="component" value="Unassembled WGS sequence"/>
</dbReference>
<keyword evidence="2" id="KW-1185">Reference proteome</keyword>
<dbReference type="EMBL" id="SMRT01000001">
    <property type="protein sequence ID" value="TDG00666.1"/>
    <property type="molecule type" value="Genomic_DNA"/>
</dbReference>
<dbReference type="RefSeq" id="WP_133225377.1">
    <property type="nucleotide sequence ID" value="NZ_SMRT01000001.1"/>
</dbReference>
<reference evidence="1 2" key="1">
    <citation type="submission" date="2019-03" db="EMBL/GenBank/DDBJ databases">
        <title>This is whole genome sequence of Paenibacillus sp MS74 strain.</title>
        <authorList>
            <person name="Trinh H.N."/>
        </authorList>
    </citation>
    <scope>NUCLEOTIDE SEQUENCE [LARGE SCALE GENOMIC DNA]</scope>
    <source>
        <strain evidence="1 2">MS74</strain>
    </source>
</reference>
<comment type="caution">
    <text evidence="1">The sequence shown here is derived from an EMBL/GenBank/DDBJ whole genome shotgun (WGS) entry which is preliminary data.</text>
</comment>
<accession>A0A4R5KZK2</accession>
<dbReference type="Gene3D" id="3.30.470.20">
    <property type="entry name" value="ATP-grasp fold, B domain"/>
    <property type="match status" value="1"/>
</dbReference>
<evidence type="ECO:0000313" key="1">
    <source>
        <dbReference type="EMBL" id="TDG00666.1"/>
    </source>
</evidence>
<sequence length="393" mass="44288">MMTSTSRHALGIMTTHIAAKPPFLNRAFYRRLTREGSKAGLSVYVFSPQSIDWTSETVEGYAYDEEARQWKCLRYQLPDAVYDRCFFSNKQQYAQYRAAVRRLRGHPSVLFLGYGLKGKAEVQHLLELNGRFDGHLPLTKTMRSMRSIVNWLQTHSEVLLKPQAGSQGRGVLLVQRADAAAVKLQAAVHSLSAAEAPQAFVVRGRDAHNRRIERGFADAQSLLRWLRRFTGQRSYLLQQYLLLQTGSGEAYDVRSLVQKDGTGLWQVTGMAIRRGQGGSLTSNLHGGGSAEPLEPFLVRQFGDAQASGIVSKLHELSGQIPAALENYHGRLAELGIDFGIDTEGRIWILEVNSKPGRSIFTYLHDPQTQVRALTNPIRYARFLLQHKRRWPKK</sequence>
<dbReference type="Pfam" id="PF14398">
    <property type="entry name" value="ATPgrasp_YheCD"/>
    <property type="match status" value="1"/>
</dbReference>
<organism evidence="1 2">
    <name type="scientific">Paenibacillus piri</name>
    <dbReference type="NCBI Taxonomy" id="2547395"/>
    <lineage>
        <taxon>Bacteria</taxon>
        <taxon>Bacillati</taxon>
        <taxon>Bacillota</taxon>
        <taxon>Bacilli</taxon>
        <taxon>Bacillales</taxon>
        <taxon>Paenibacillaceae</taxon>
        <taxon>Paenibacillus</taxon>
    </lineage>
</organism>
<evidence type="ECO:0000313" key="2">
    <source>
        <dbReference type="Proteomes" id="UP000295636"/>
    </source>
</evidence>
<gene>
    <name evidence="1" type="ORF">E1757_03305</name>
</gene>
<protein>
    <submittedName>
        <fullName evidence="1">YheC/YheD family protein</fullName>
    </submittedName>
</protein>